<dbReference type="OrthoDB" id="915376at2"/>
<protein>
    <recommendedName>
        <fullName evidence="1">Ppx/GppA phosphatase N-terminal domain-containing protein</fullName>
    </recommendedName>
</protein>
<dbReference type="PANTHER" id="PTHR30005:SF0">
    <property type="entry name" value="RETROGRADE REGULATION PROTEIN 2"/>
    <property type="match status" value="1"/>
</dbReference>
<name>A0A2H3KYB4_9FLAO</name>
<dbReference type="InterPro" id="IPR050273">
    <property type="entry name" value="GppA/Ppx_hydrolase"/>
</dbReference>
<dbReference type="Proteomes" id="UP000220828">
    <property type="component" value="Unassembled WGS sequence"/>
</dbReference>
<dbReference type="PANTHER" id="PTHR30005">
    <property type="entry name" value="EXOPOLYPHOSPHATASE"/>
    <property type="match status" value="1"/>
</dbReference>
<dbReference type="RefSeq" id="WP_097553449.1">
    <property type="nucleotide sequence ID" value="NZ_PCMW01000016.1"/>
</dbReference>
<dbReference type="InterPro" id="IPR003695">
    <property type="entry name" value="Ppx_GppA_N"/>
</dbReference>
<organism evidence="2 3">
    <name type="scientific">Flavobacterium branchiophilum</name>
    <dbReference type="NCBI Taxonomy" id="55197"/>
    <lineage>
        <taxon>Bacteria</taxon>
        <taxon>Pseudomonadati</taxon>
        <taxon>Bacteroidota</taxon>
        <taxon>Flavobacteriia</taxon>
        <taxon>Flavobacteriales</taxon>
        <taxon>Flavobacteriaceae</taxon>
        <taxon>Flavobacterium</taxon>
    </lineage>
</organism>
<dbReference type="EMBL" id="PCMW01000016">
    <property type="protein sequence ID" value="PDS26388.1"/>
    <property type="molecule type" value="Genomic_DNA"/>
</dbReference>
<evidence type="ECO:0000259" key="1">
    <source>
        <dbReference type="Pfam" id="PF02541"/>
    </source>
</evidence>
<sequence>MKNSVLLFILLPFLVFSQTQEYYAGIEIGGKGMKTTILQISNIKTSSYNVIVSWSESTPISKNISKTGFISNEDMITTLNLLKKNFDKVKSIKNIDKNNIYIVVSSGVGIAKNTNDFLEKINVLLQVKSKVISVEDEVRLMILGGIPFYNIKDSFSIDIGGGNTKGGYLLDFKTKNDSTFSPIKLNYGTVSLTEKTKKNLTNPADFNEYVSEISKLSDSLNQTFKQAFGADSVLNKRKKIYFSGGTLWAFITLTQNQDKDEYKKFHANEVKMYQNDLLTNFEKFQNLALTNSEIKRVLDTYSKQYLVTGNIILLNFINNIDDIETKDLYFVSSGHLSWLKAYILESKKDTDKEIKNSKIINPKNIVSFRSTEF</sequence>
<dbReference type="SUPFAM" id="SSF53067">
    <property type="entry name" value="Actin-like ATPase domain"/>
    <property type="match status" value="2"/>
</dbReference>
<dbReference type="InterPro" id="IPR043129">
    <property type="entry name" value="ATPase_NBD"/>
</dbReference>
<accession>A0A2H3KYB4</accession>
<dbReference type="Gene3D" id="3.30.420.40">
    <property type="match status" value="1"/>
</dbReference>
<evidence type="ECO:0000313" key="2">
    <source>
        <dbReference type="EMBL" id="PDS26388.1"/>
    </source>
</evidence>
<reference evidence="2 3" key="1">
    <citation type="submission" date="2017-09" db="EMBL/GenBank/DDBJ databases">
        <title>Whole genomes of Flavobacteriaceae.</title>
        <authorList>
            <person name="Stine C."/>
            <person name="Li C."/>
            <person name="Tadesse D."/>
        </authorList>
    </citation>
    <scope>NUCLEOTIDE SEQUENCE [LARGE SCALE GENOMIC DNA]</scope>
    <source>
        <strain evidence="2 3">ATCC 35036</strain>
    </source>
</reference>
<dbReference type="Pfam" id="PF02541">
    <property type="entry name" value="Ppx-GppA"/>
    <property type="match status" value="1"/>
</dbReference>
<comment type="caution">
    <text evidence="2">The sequence shown here is derived from an EMBL/GenBank/DDBJ whole genome shotgun (WGS) entry which is preliminary data.</text>
</comment>
<dbReference type="Gene3D" id="3.30.420.150">
    <property type="entry name" value="Exopolyphosphatase. Domain 2"/>
    <property type="match status" value="1"/>
</dbReference>
<proteinExistence type="predicted"/>
<evidence type="ECO:0000313" key="3">
    <source>
        <dbReference type="Proteomes" id="UP000220828"/>
    </source>
</evidence>
<gene>
    <name evidence="2" type="ORF">B0A77_02555</name>
</gene>
<feature type="domain" description="Ppx/GppA phosphatase N-terminal" evidence="1">
    <location>
        <begin position="44"/>
        <end position="258"/>
    </location>
</feature>
<dbReference type="AlphaFoldDB" id="A0A2H3KYB4"/>